<gene>
    <name evidence="4" type="ORF">GA0111570_109120</name>
</gene>
<sequence length="925" mass="96286">MAPLTLPLDAAAATLGSVGGKGLNLIRLTRAGFRVPPGFVVTTDAYTAHVGAHGLAEVIARATAGIDPGDAAALEAASTTIRSAFGAGAMPPEVRTAILAAAASRGSTPLAVRSSATAEDLPDLSFAGQQDTYLNVIGAEQLLGAVVDCWSSLWTARAIGYRLRNAIADSDVALAVVVQELLAPQASGVLFTADPLTGIRSRTVIDAVPGLGESLVSGQAEPDHWEVAADGTILSRTLGAKALVTVPAPGGGTTTVTPEQAAARTYVLTDAQVADLAALGRRIQDEYDNPQDIEWALVDGELHVLQTRAITSLFPLPPGGAEALWFSFGAFQGMLRPITPVGREALIRLASGAAVVFRGRPSDPEQQGFIAVVGERLWVRLDGLLRHPVGARLVPTMLAIGEPGTGAIIRRLRQEQGLPAARISPRTVGPRSMQPVLRFVGRVLAGLPLSLVAPAVRRRRFDRAIESMVTAAGDAQREATAEADPYARLSRRVDAAESSLLVGLARAFGQFAPVMGPAGMLLAVLHRIGRAAGPEADALVMATMRSMPGNPTTEMDLAMWHVADTIRHDPQAVALFEEADAAELADRYAAGRLPESVSSAVADFLATFGMRGVAEIDMGAPRWRDEPAQVFATLRSYLQMDPAVSPVAAYAAGIGASREAVEGIIALLASHGSAVPPALVWFVASRLRILLGAREVPKFALVRVLGHIRAGLVASGADLVELGVIERPDDVMFLSFRELRELAASRSEAAGSESSGSGKSGSGKSGTEPSRTEPSVPGTDLRARIAARRAAGEQEARRTQVPRLVGGDGHTWYEGLGDGAGGIVGSPVSPGVAEGRVRVVFDPATARLEPGEILVCPGTDPAWTPLFLAAAGLVTEVGGMMTHGSVIAREYGIPAVVGVHEATTRLVTGQLIRLDGSSGLIEVLG</sequence>
<evidence type="ECO:0000313" key="5">
    <source>
        <dbReference type="Proteomes" id="UP000199086"/>
    </source>
</evidence>
<feature type="domain" description="Pyruvate phosphate dikinase AMP/ATP-binding" evidence="3">
    <location>
        <begin position="17"/>
        <end position="312"/>
    </location>
</feature>
<evidence type="ECO:0000313" key="4">
    <source>
        <dbReference type="EMBL" id="SDB93204.1"/>
    </source>
</evidence>
<dbReference type="GO" id="GO:0005524">
    <property type="term" value="F:ATP binding"/>
    <property type="evidence" value="ECO:0007669"/>
    <property type="project" value="InterPro"/>
</dbReference>
<keyword evidence="4" id="KW-0808">Transferase</keyword>
<dbReference type="InterPro" id="IPR013815">
    <property type="entry name" value="ATP_grasp_subdomain_1"/>
</dbReference>
<feature type="region of interest" description="Disordered" evidence="1">
    <location>
        <begin position="747"/>
        <end position="781"/>
    </location>
</feature>
<evidence type="ECO:0000256" key="1">
    <source>
        <dbReference type="SAM" id="MobiDB-lite"/>
    </source>
</evidence>
<dbReference type="InterPro" id="IPR051549">
    <property type="entry name" value="PEP_Utilizing_Enz"/>
</dbReference>
<dbReference type="RefSeq" id="WP_175557492.1">
    <property type="nucleotide sequence ID" value="NZ_FMYF01000009.1"/>
</dbReference>
<name>A0A1G6HGA9_9ACTN</name>
<dbReference type="Pfam" id="PF00391">
    <property type="entry name" value="PEP-utilizers"/>
    <property type="match status" value="1"/>
</dbReference>
<dbReference type="Gene3D" id="3.30.1490.20">
    <property type="entry name" value="ATP-grasp fold, A domain"/>
    <property type="match status" value="1"/>
</dbReference>
<evidence type="ECO:0000259" key="3">
    <source>
        <dbReference type="Pfam" id="PF01326"/>
    </source>
</evidence>
<keyword evidence="4" id="KW-0670">Pyruvate</keyword>
<dbReference type="InterPro" id="IPR008279">
    <property type="entry name" value="PEP-util_enz_mobile_dom"/>
</dbReference>
<dbReference type="InterPro" id="IPR036637">
    <property type="entry name" value="Phosphohistidine_dom_sf"/>
</dbReference>
<dbReference type="EMBL" id="FMYF01000009">
    <property type="protein sequence ID" value="SDB93204.1"/>
    <property type="molecule type" value="Genomic_DNA"/>
</dbReference>
<keyword evidence="4" id="KW-0418">Kinase</keyword>
<accession>A0A1G6HGA9</accession>
<dbReference type="GO" id="GO:0016301">
    <property type="term" value="F:kinase activity"/>
    <property type="evidence" value="ECO:0007669"/>
    <property type="project" value="UniProtKB-KW"/>
</dbReference>
<proteinExistence type="predicted"/>
<feature type="compositionally biased region" description="Low complexity" evidence="1">
    <location>
        <begin position="747"/>
        <end position="757"/>
    </location>
</feature>
<dbReference type="AlphaFoldDB" id="A0A1G6HGA9"/>
<dbReference type="STRING" id="1577474.GA0111570_109120"/>
<dbReference type="Proteomes" id="UP000199086">
    <property type="component" value="Unassembled WGS sequence"/>
</dbReference>
<dbReference type="SUPFAM" id="SSF56059">
    <property type="entry name" value="Glutathione synthetase ATP-binding domain-like"/>
    <property type="match status" value="1"/>
</dbReference>
<keyword evidence="5" id="KW-1185">Reference proteome</keyword>
<protein>
    <submittedName>
        <fullName evidence="4">Pyruvate, water dikinase</fullName>
    </submittedName>
</protein>
<reference evidence="4 5" key="1">
    <citation type="submission" date="2016-06" db="EMBL/GenBank/DDBJ databases">
        <authorList>
            <person name="Olsen C.W."/>
            <person name="Carey S."/>
            <person name="Hinshaw L."/>
            <person name="Karasin A.I."/>
        </authorList>
    </citation>
    <scope>NUCLEOTIDE SEQUENCE [LARGE SCALE GENOMIC DNA]</scope>
    <source>
        <strain evidence="4 5">LZ-22</strain>
    </source>
</reference>
<dbReference type="Gene3D" id="3.50.30.10">
    <property type="entry name" value="Phosphohistidine domain"/>
    <property type="match status" value="1"/>
</dbReference>
<organism evidence="4 5">
    <name type="scientific">Raineyella antarctica</name>
    <dbReference type="NCBI Taxonomy" id="1577474"/>
    <lineage>
        <taxon>Bacteria</taxon>
        <taxon>Bacillati</taxon>
        <taxon>Actinomycetota</taxon>
        <taxon>Actinomycetes</taxon>
        <taxon>Propionibacteriales</taxon>
        <taxon>Propionibacteriaceae</taxon>
        <taxon>Raineyella</taxon>
    </lineage>
</organism>
<dbReference type="PANTHER" id="PTHR43615:SF1">
    <property type="entry name" value="PPDK_N DOMAIN-CONTAINING PROTEIN"/>
    <property type="match status" value="1"/>
</dbReference>
<dbReference type="Pfam" id="PF01326">
    <property type="entry name" value="PPDK_N"/>
    <property type="match status" value="1"/>
</dbReference>
<dbReference type="PANTHER" id="PTHR43615">
    <property type="entry name" value="PHOSPHOENOLPYRUVATE SYNTHASE-RELATED"/>
    <property type="match status" value="1"/>
</dbReference>
<evidence type="ECO:0000259" key="2">
    <source>
        <dbReference type="Pfam" id="PF00391"/>
    </source>
</evidence>
<dbReference type="SUPFAM" id="SSF52009">
    <property type="entry name" value="Phosphohistidine domain"/>
    <property type="match status" value="1"/>
</dbReference>
<dbReference type="InterPro" id="IPR002192">
    <property type="entry name" value="PPDK_AMP/ATP-bd"/>
</dbReference>
<feature type="domain" description="PEP-utilising enzyme mobile" evidence="2">
    <location>
        <begin position="849"/>
        <end position="919"/>
    </location>
</feature>
<dbReference type="Gene3D" id="3.30.470.20">
    <property type="entry name" value="ATP-grasp fold, B domain"/>
    <property type="match status" value="1"/>
</dbReference>